<evidence type="ECO:0000313" key="2">
    <source>
        <dbReference type="EMBL" id="PSK98785.1"/>
    </source>
</evidence>
<keyword evidence="3" id="KW-1185">Reference proteome</keyword>
<dbReference type="AlphaFoldDB" id="A0A2P8DNI5"/>
<dbReference type="InterPro" id="IPR012337">
    <property type="entry name" value="RNaseH-like_sf"/>
</dbReference>
<dbReference type="Gene3D" id="3.40.50.10190">
    <property type="entry name" value="BRCT domain"/>
    <property type="match status" value="1"/>
</dbReference>
<dbReference type="PANTHER" id="PTHR30231">
    <property type="entry name" value="DNA POLYMERASE III SUBUNIT EPSILON"/>
    <property type="match status" value="1"/>
</dbReference>
<feature type="domain" description="BRCT" evidence="1">
    <location>
        <begin position="240"/>
        <end position="316"/>
    </location>
</feature>
<dbReference type="InterPro" id="IPR036397">
    <property type="entry name" value="RNaseH_sf"/>
</dbReference>
<comment type="caution">
    <text evidence="2">The sequence shown here is derived from an EMBL/GenBank/DDBJ whole genome shotgun (WGS) entry which is preliminary data.</text>
</comment>
<dbReference type="Gene3D" id="3.30.420.10">
    <property type="entry name" value="Ribonuclease H-like superfamily/Ribonuclease H"/>
    <property type="match status" value="1"/>
</dbReference>
<dbReference type="RefSeq" id="WP_106582127.1">
    <property type="nucleotide sequence ID" value="NZ_PYGA01000004.1"/>
</dbReference>
<dbReference type="InterPro" id="IPR013520">
    <property type="entry name" value="Ribonucl_H"/>
</dbReference>
<accession>A0A2P8DNI5</accession>
<dbReference type="Pfam" id="PF00929">
    <property type="entry name" value="RNase_T"/>
    <property type="match status" value="1"/>
</dbReference>
<sequence>MADTWTAIDFETANNDRGSACSVGLVKVRDGDIADWDDMLIRPPEQVGHFSYRNTAIHGITAEDVYEGRGGTEAVTWREAFDRIIAFADGGPLVAHNASFDMSVVRRACELTATPRPPLTYACTLALARRTWRELSDHRLPTVCEHIKHSLTGHHQARADAEAAARIVLAAMEVHGADRSMPLHELAAAAELPMSSLAPWAPAPGTPSPARTGSTPAADRFAKWQEIGRATLPEPDAGADTLGPLFGRTVCISGELDAMEKPDAWDRIADAGGIPAKNVTKKTDVLVVADIAVRTAKHQRAEQYRTQGQRIAIVTEAEFLAMLAVAPTTT</sequence>
<reference evidence="2 3" key="1">
    <citation type="submission" date="2018-03" db="EMBL/GenBank/DDBJ databases">
        <title>Genomic Encyclopedia of Archaeal and Bacterial Type Strains, Phase II (KMG-II): from individual species to whole genera.</title>
        <authorList>
            <person name="Goeker M."/>
        </authorList>
    </citation>
    <scope>NUCLEOTIDE SEQUENCE [LARGE SCALE GENOMIC DNA]</scope>
    <source>
        <strain evidence="2 3">DSM 45312</strain>
    </source>
</reference>
<dbReference type="InterPro" id="IPR001357">
    <property type="entry name" value="BRCT_dom"/>
</dbReference>
<dbReference type="SUPFAM" id="SSF53098">
    <property type="entry name" value="Ribonuclease H-like"/>
    <property type="match status" value="1"/>
</dbReference>
<gene>
    <name evidence="2" type="ORF">CLV63_1049</name>
</gene>
<dbReference type="PANTHER" id="PTHR30231:SF42">
    <property type="entry name" value="EXONUCLEASE"/>
    <property type="match status" value="1"/>
</dbReference>
<dbReference type="InterPro" id="IPR036420">
    <property type="entry name" value="BRCT_dom_sf"/>
</dbReference>
<dbReference type="SUPFAM" id="SSF52113">
    <property type="entry name" value="BRCT domain"/>
    <property type="match status" value="1"/>
</dbReference>
<dbReference type="GO" id="GO:0008408">
    <property type="term" value="F:3'-5' exonuclease activity"/>
    <property type="evidence" value="ECO:0007669"/>
    <property type="project" value="TreeGrafter"/>
</dbReference>
<dbReference type="CDD" id="cd06130">
    <property type="entry name" value="DNA_pol_III_epsilon_like"/>
    <property type="match status" value="1"/>
</dbReference>
<dbReference type="Proteomes" id="UP000240542">
    <property type="component" value="Unassembled WGS sequence"/>
</dbReference>
<dbReference type="PROSITE" id="PS50172">
    <property type="entry name" value="BRCT"/>
    <property type="match status" value="1"/>
</dbReference>
<dbReference type="GO" id="GO:0003676">
    <property type="term" value="F:nucleic acid binding"/>
    <property type="evidence" value="ECO:0007669"/>
    <property type="project" value="InterPro"/>
</dbReference>
<evidence type="ECO:0000259" key="1">
    <source>
        <dbReference type="PROSITE" id="PS50172"/>
    </source>
</evidence>
<protein>
    <submittedName>
        <fullName evidence="2">DNA polymerase-3 subunit epsilon</fullName>
    </submittedName>
</protein>
<evidence type="ECO:0000313" key="3">
    <source>
        <dbReference type="Proteomes" id="UP000240542"/>
    </source>
</evidence>
<dbReference type="EMBL" id="PYGA01000004">
    <property type="protein sequence ID" value="PSK98785.1"/>
    <property type="molecule type" value="Genomic_DNA"/>
</dbReference>
<proteinExistence type="predicted"/>
<organism evidence="2 3">
    <name type="scientific">Murinocardiopsis flavida</name>
    <dbReference type="NCBI Taxonomy" id="645275"/>
    <lineage>
        <taxon>Bacteria</taxon>
        <taxon>Bacillati</taxon>
        <taxon>Actinomycetota</taxon>
        <taxon>Actinomycetes</taxon>
        <taxon>Streptosporangiales</taxon>
        <taxon>Nocardiopsidaceae</taxon>
        <taxon>Murinocardiopsis</taxon>
    </lineage>
</organism>
<dbReference type="OrthoDB" id="9803913at2"/>
<dbReference type="CDD" id="cd17748">
    <property type="entry name" value="BRCT_DNA_ligase_like"/>
    <property type="match status" value="1"/>
</dbReference>
<dbReference type="GO" id="GO:0005829">
    <property type="term" value="C:cytosol"/>
    <property type="evidence" value="ECO:0007669"/>
    <property type="project" value="TreeGrafter"/>
</dbReference>
<dbReference type="SMART" id="SM00479">
    <property type="entry name" value="EXOIII"/>
    <property type="match status" value="1"/>
</dbReference>
<name>A0A2P8DNI5_9ACTN</name>